<feature type="domain" description="HTH araC/xylS-type" evidence="4">
    <location>
        <begin position="101"/>
        <end position="180"/>
    </location>
</feature>
<dbReference type="EMBL" id="FTNM01000004">
    <property type="protein sequence ID" value="SIR24945.1"/>
    <property type="molecule type" value="Genomic_DNA"/>
</dbReference>
<dbReference type="GO" id="GO:0043565">
    <property type="term" value="F:sequence-specific DNA binding"/>
    <property type="evidence" value="ECO:0007669"/>
    <property type="project" value="InterPro"/>
</dbReference>
<dbReference type="SUPFAM" id="SSF46689">
    <property type="entry name" value="Homeodomain-like"/>
    <property type="match status" value="1"/>
</dbReference>
<dbReference type="STRING" id="1077936.SAMN05421545_2924"/>
<dbReference type="Gene3D" id="3.30.70.100">
    <property type="match status" value="1"/>
</dbReference>
<dbReference type="SMART" id="SM00342">
    <property type="entry name" value="HTH_ARAC"/>
    <property type="match status" value="1"/>
</dbReference>
<dbReference type="InterPro" id="IPR009057">
    <property type="entry name" value="Homeodomain-like_sf"/>
</dbReference>
<dbReference type="InterPro" id="IPR018062">
    <property type="entry name" value="HTH_AraC-typ_CS"/>
</dbReference>
<dbReference type="PROSITE" id="PS01124">
    <property type="entry name" value="HTH_ARAC_FAMILY_2"/>
    <property type="match status" value="1"/>
</dbReference>
<dbReference type="OrthoDB" id="952277at2"/>
<keyword evidence="6" id="KW-1185">Reference proteome</keyword>
<dbReference type="GO" id="GO:0046872">
    <property type="term" value="F:metal ion binding"/>
    <property type="evidence" value="ECO:0007669"/>
    <property type="project" value="InterPro"/>
</dbReference>
<dbReference type="Pfam" id="PF12833">
    <property type="entry name" value="HTH_18"/>
    <property type="match status" value="1"/>
</dbReference>
<dbReference type="Proteomes" id="UP000185924">
    <property type="component" value="Unassembled WGS sequence"/>
</dbReference>
<protein>
    <submittedName>
        <fullName evidence="5">Helix-turn-helix domain-containing protein</fullName>
    </submittedName>
</protein>
<proteinExistence type="predicted"/>
<dbReference type="PANTHER" id="PTHR43280">
    <property type="entry name" value="ARAC-FAMILY TRANSCRIPTIONAL REGULATOR"/>
    <property type="match status" value="1"/>
</dbReference>
<accession>A0A1N6ZDP5</accession>
<keyword evidence="2" id="KW-0238">DNA-binding</keyword>
<keyword evidence="3" id="KW-0804">Transcription</keyword>
<dbReference type="InterPro" id="IPR036163">
    <property type="entry name" value="HMA_dom_sf"/>
</dbReference>
<sequence length="192" mass="21747">MIQPHTLHIRNMVCPRCLKVVTQELDKLDLDPVAIQLGEVKLEQAPTTEQLRKLREALQENGFELIEDKKAELVEKIKIAIIELIRSGEVENLNVNISDYLAQQLGRDYHYLSTLFSAEEGLTIARYVVLQKVERAKELLAYNELSLSQISFQLGYSSVAHLSAQFKQVTGMSPSEYKKAAAPLRKPLDNVN</sequence>
<dbReference type="AlphaFoldDB" id="A0A1N6ZDP5"/>
<evidence type="ECO:0000256" key="2">
    <source>
        <dbReference type="ARBA" id="ARBA00023125"/>
    </source>
</evidence>
<evidence type="ECO:0000256" key="1">
    <source>
        <dbReference type="ARBA" id="ARBA00023015"/>
    </source>
</evidence>
<name>A0A1N6ZDP5_9BACT</name>
<evidence type="ECO:0000256" key="3">
    <source>
        <dbReference type="ARBA" id="ARBA00023163"/>
    </source>
</evidence>
<organism evidence="5 6">
    <name type="scientific">Pontibacter lucknowensis</name>
    <dbReference type="NCBI Taxonomy" id="1077936"/>
    <lineage>
        <taxon>Bacteria</taxon>
        <taxon>Pseudomonadati</taxon>
        <taxon>Bacteroidota</taxon>
        <taxon>Cytophagia</taxon>
        <taxon>Cytophagales</taxon>
        <taxon>Hymenobacteraceae</taxon>
        <taxon>Pontibacter</taxon>
    </lineage>
</organism>
<gene>
    <name evidence="5" type="ORF">SAMN05421545_2924</name>
</gene>
<evidence type="ECO:0000259" key="4">
    <source>
        <dbReference type="PROSITE" id="PS01124"/>
    </source>
</evidence>
<evidence type="ECO:0000313" key="5">
    <source>
        <dbReference type="EMBL" id="SIR24945.1"/>
    </source>
</evidence>
<dbReference type="GO" id="GO:0003700">
    <property type="term" value="F:DNA-binding transcription factor activity"/>
    <property type="evidence" value="ECO:0007669"/>
    <property type="project" value="InterPro"/>
</dbReference>
<keyword evidence="1" id="KW-0805">Transcription regulation</keyword>
<dbReference type="PROSITE" id="PS00041">
    <property type="entry name" value="HTH_ARAC_FAMILY_1"/>
    <property type="match status" value="1"/>
</dbReference>
<dbReference type="Gene3D" id="1.10.10.60">
    <property type="entry name" value="Homeodomain-like"/>
    <property type="match status" value="2"/>
</dbReference>
<reference evidence="6" key="1">
    <citation type="submission" date="2017-01" db="EMBL/GenBank/DDBJ databases">
        <authorList>
            <person name="Varghese N."/>
            <person name="Submissions S."/>
        </authorList>
    </citation>
    <scope>NUCLEOTIDE SEQUENCE [LARGE SCALE GENOMIC DNA]</scope>
    <source>
        <strain evidence="6">DM9</strain>
    </source>
</reference>
<dbReference type="RefSeq" id="WP_076422629.1">
    <property type="nucleotide sequence ID" value="NZ_FTNM01000004.1"/>
</dbReference>
<dbReference type="SUPFAM" id="SSF55008">
    <property type="entry name" value="HMA, heavy metal-associated domain"/>
    <property type="match status" value="1"/>
</dbReference>
<evidence type="ECO:0000313" key="6">
    <source>
        <dbReference type="Proteomes" id="UP000185924"/>
    </source>
</evidence>
<dbReference type="PANTHER" id="PTHR43280:SF31">
    <property type="entry name" value="TRANSCRIPTIONAL REGULATORY PROTEIN"/>
    <property type="match status" value="1"/>
</dbReference>
<dbReference type="InterPro" id="IPR018060">
    <property type="entry name" value="HTH_AraC"/>
</dbReference>